<organism evidence="10 11">
    <name type="scientific">Leptomonas pyrrhocoris</name>
    <name type="common">Firebug parasite</name>
    <dbReference type="NCBI Taxonomy" id="157538"/>
    <lineage>
        <taxon>Eukaryota</taxon>
        <taxon>Discoba</taxon>
        <taxon>Euglenozoa</taxon>
        <taxon>Kinetoplastea</taxon>
        <taxon>Metakinetoplastina</taxon>
        <taxon>Trypanosomatida</taxon>
        <taxon>Trypanosomatidae</taxon>
        <taxon>Leishmaniinae</taxon>
        <taxon>Leptomonas</taxon>
    </lineage>
</organism>
<feature type="compositionally biased region" description="Polar residues" evidence="8">
    <location>
        <begin position="228"/>
        <end position="243"/>
    </location>
</feature>
<feature type="domain" description="C2H2-type" evidence="9">
    <location>
        <begin position="16"/>
        <end position="50"/>
    </location>
</feature>
<evidence type="ECO:0000256" key="7">
    <source>
        <dbReference type="PROSITE-ProRule" id="PRU00042"/>
    </source>
</evidence>
<keyword evidence="3" id="KW-0677">Repeat</keyword>
<evidence type="ECO:0000256" key="3">
    <source>
        <dbReference type="ARBA" id="ARBA00022737"/>
    </source>
</evidence>
<feature type="compositionally biased region" description="Low complexity" evidence="8">
    <location>
        <begin position="135"/>
        <end position="144"/>
    </location>
</feature>
<evidence type="ECO:0000256" key="5">
    <source>
        <dbReference type="ARBA" id="ARBA00022833"/>
    </source>
</evidence>
<feature type="compositionally biased region" description="Low complexity" evidence="8">
    <location>
        <begin position="104"/>
        <end position="119"/>
    </location>
</feature>
<evidence type="ECO:0000313" key="10">
    <source>
        <dbReference type="EMBL" id="KPA74207.1"/>
    </source>
</evidence>
<dbReference type="OrthoDB" id="9885925at2759"/>
<proteinExistence type="predicted"/>
<keyword evidence="11" id="KW-1185">Reference proteome</keyword>
<feature type="compositionally biased region" description="Basic and acidic residues" evidence="8">
    <location>
        <begin position="562"/>
        <end position="583"/>
    </location>
</feature>
<dbReference type="AlphaFoldDB" id="A0A0M9FQY3"/>
<comment type="subcellular location">
    <subcellularLocation>
        <location evidence="1">Nucleus</location>
    </subcellularLocation>
</comment>
<comment type="caution">
    <text evidence="10">The sequence shown here is derived from an EMBL/GenBank/DDBJ whole genome shotgun (WGS) entry which is preliminary data.</text>
</comment>
<evidence type="ECO:0000256" key="2">
    <source>
        <dbReference type="ARBA" id="ARBA00022723"/>
    </source>
</evidence>
<dbReference type="Pfam" id="PF13894">
    <property type="entry name" value="zf-C2H2_4"/>
    <property type="match status" value="1"/>
</dbReference>
<gene>
    <name evidence="10" type="ORF">ABB37_09460</name>
</gene>
<dbReference type="InterPro" id="IPR050888">
    <property type="entry name" value="ZnF_C2H2-type_TF"/>
</dbReference>
<dbReference type="RefSeq" id="XP_015652646.1">
    <property type="nucleotide sequence ID" value="XM_015808933.1"/>
</dbReference>
<sequence>MGPKKSHASAGYMIHLVCPHCAKEFNGNSSTSGVRSNYRRHLLVHTGERPFPCPYCHDGFTTMQNMRRHIAAFHARHLTPPNGAQKEADNVEPVAPMPPLELPTATVLSSSPAASSTSSRHGKPITETGSVEPNGLTSSSLTGSQTVSERAFDGACQRQQQIAVERQEPPAVFICEDCELEVSSQAKLRRHQRYYCPFRDNIFTDPVQDALNRYRAAQELREDEESSGDSNSAGSDVLSTESGGNRRDSPVRRHRRRSKKNTSVLVLSKEEKDYLTRVAAQSGLKFVEDAYASNSGSDDTGQESDSSSSHAEASESEGDADTMPPLRSRHHADRKGRCGKSLSPHRMLSSPIRQVSPKRTPLHGSLPSPDKRPSQSPPFQLTRAEGVTASSGAPRKGCDRREGSDDEEGGVGLDGDLLRLHFHRRGSGHKRERHILQRRLRAQEGALLGLTNSPPRRPQKRHRADPTWDVRGEARADDGARASTTSSVMAPPLQELQQSPNPTSLVVSEHLLSRADSLLRLSWSPAYRNKTSVTYEVICPYCNDFSVFPNRRQLSQHMRRMHPAETARNAERAVAHEPAKTDDYPSPPS</sequence>
<evidence type="ECO:0000256" key="6">
    <source>
        <dbReference type="ARBA" id="ARBA00023242"/>
    </source>
</evidence>
<dbReference type="VEuPathDB" id="TriTrypDB:LpyrH10_31_1140"/>
<evidence type="ECO:0000313" key="11">
    <source>
        <dbReference type="Proteomes" id="UP000037923"/>
    </source>
</evidence>
<dbReference type="EMBL" id="LGTL01000031">
    <property type="protein sequence ID" value="KPA74207.1"/>
    <property type="molecule type" value="Genomic_DNA"/>
</dbReference>
<keyword evidence="6" id="KW-0539">Nucleus</keyword>
<dbReference type="OMA" id="HRRERHI"/>
<dbReference type="PROSITE" id="PS50157">
    <property type="entry name" value="ZINC_FINGER_C2H2_2"/>
    <property type="match status" value="2"/>
</dbReference>
<feature type="domain" description="C2H2-type" evidence="9">
    <location>
        <begin position="51"/>
        <end position="79"/>
    </location>
</feature>
<feature type="region of interest" description="Disordered" evidence="8">
    <location>
        <begin position="218"/>
        <end position="264"/>
    </location>
</feature>
<dbReference type="GO" id="GO:0008270">
    <property type="term" value="F:zinc ion binding"/>
    <property type="evidence" value="ECO:0007669"/>
    <property type="project" value="UniProtKB-KW"/>
</dbReference>
<dbReference type="PANTHER" id="PTHR24406">
    <property type="entry name" value="TRANSCRIPTIONAL REPRESSOR CTCFL-RELATED"/>
    <property type="match status" value="1"/>
</dbReference>
<reference evidence="10 11" key="1">
    <citation type="submission" date="2015-07" db="EMBL/GenBank/DDBJ databases">
        <title>High-quality genome of monoxenous trypanosomatid Leptomonas pyrrhocoris.</title>
        <authorList>
            <person name="Flegontov P."/>
            <person name="Butenko A."/>
            <person name="Firsov S."/>
            <person name="Vlcek C."/>
            <person name="Logacheva M.D."/>
            <person name="Field M."/>
            <person name="Filatov D."/>
            <person name="Flegontova O."/>
            <person name="Gerasimov E."/>
            <person name="Jackson A.P."/>
            <person name="Kelly S."/>
            <person name="Opperdoes F."/>
            <person name="O'Reilly A."/>
            <person name="Votypka J."/>
            <person name="Yurchenko V."/>
            <person name="Lukes J."/>
        </authorList>
    </citation>
    <scope>NUCLEOTIDE SEQUENCE [LARGE SCALE GENOMIC DNA]</scope>
    <source>
        <strain evidence="10">H10</strain>
    </source>
</reference>
<keyword evidence="2" id="KW-0479">Metal-binding</keyword>
<evidence type="ECO:0000256" key="1">
    <source>
        <dbReference type="ARBA" id="ARBA00004123"/>
    </source>
</evidence>
<keyword evidence="5" id="KW-0862">Zinc</keyword>
<dbReference type="InterPro" id="IPR036236">
    <property type="entry name" value="Znf_C2H2_sf"/>
</dbReference>
<feature type="region of interest" description="Disordered" evidence="8">
    <location>
        <begin position="557"/>
        <end position="589"/>
    </location>
</feature>
<dbReference type="Proteomes" id="UP000037923">
    <property type="component" value="Unassembled WGS sequence"/>
</dbReference>
<dbReference type="GeneID" id="26909743"/>
<evidence type="ECO:0000256" key="8">
    <source>
        <dbReference type="SAM" id="MobiDB-lite"/>
    </source>
</evidence>
<evidence type="ECO:0000256" key="4">
    <source>
        <dbReference type="ARBA" id="ARBA00022771"/>
    </source>
</evidence>
<dbReference type="PROSITE" id="PS00028">
    <property type="entry name" value="ZINC_FINGER_C2H2_1"/>
    <property type="match status" value="1"/>
</dbReference>
<dbReference type="InterPro" id="IPR013087">
    <property type="entry name" value="Znf_C2H2_type"/>
</dbReference>
<feature type="region of interest" description="Disordered" evidence="8">
    <location>
        <begin position="449"/>
        <end position="487"/>
    </location>
</feature>
<evidence type="ECO:0000259" key="9">
    <source>
        <dbReference type="PROSITE" id="PS50157"/>
    </source>
</evidence>
<name>A0A0M9FQY3_LEPPY</name>
<dbReference type="SUPFAM" id="SSF57667">
    <property type="entry name" value="beta-beta-alpha zinc fingers"/>
    <property type="match status" value="1"/>
</dbReference>
<dbReference type="SMART" id="SM00355">
    <property type="entry name" value="ZnF_C2H2"/>
    <property type="match status" value="4"/>
</dbReference>
<dbReference type="GO" id="GO:0005634">
    <property type="term" value="C:nucleus"/>
    <property type="evidence" value="ECO:0007669"/>
    <property type="project" value="UniProtKB-SubCell"/>
</dbReference>
<protein>
    <recommendedName>
        <fullName evidence="9">C2H2-type domain-containing protein</fullName>
    </recommendedName>
</protein>
<accession>A0A0M9FQY3</accession>
<feature type="compositionally biased region" description="Basic residues" evidence="8">
    <location>
        <begin position="327"/>
        <end position="338"/>
    </location>
</feature>
<feature type="compositionally biased region" description="Basic and acidic residues" evidence="8">
    <location>
        <begin position="464"/>
        <end position="480"/>
    </location>
</feature>
<keyword evidence="4 7" id="KW-0863">Zinc-finger</keyword>
<dbReference type="FunFam" id="3.30.160.60:FF:000100">
    <property type="entry name" value="Zinc finger 45-like"/>
    <property type="match status" value="1"/>
</dbReference>
<feature type="region of interest" description="Disordered" evidence="8">
    <location>
        <begin position="292"/>
        <end position="414"/>
    </location>
</feature>
<dbReference type="Gene3D" id="3.30.160.60">
    <property type="entry name" value="Classic Zinc Finger"/>
    <property type="match status" value="2"/>
</dbReference>
<feature type="region of interest" description="Disordered" evidence="8">
    <location>
        <begin position="78"/>
        <end position="146"/>
    </location>
</feature>